<dbReference type="Pfam" id="PF01565">
    <property type="entry name" value="FAD_binding_4"/>
    <property type="match status" value="1"/>
</dbReference>
<feature type="domain" description="FAD-binding PCMH-type" evidence="6">
    <location>
        <begin position="48"/>
        <end position="225"/>
    </location>
</feature>
<dbReference type="PANTHER" id="PTHR42973:SF39">
    <property type="entry name" value="FAD-BINDING PCMH-TYPE DOMAIN-CONTAINING PROTEIN"/>
    <property type="match status" value="1"/>
</dbReference>
<evidence type="ECO:0000313" key="8">
    <source>
        <dbReference type="Proteomes" id="UP000538666"/>
    </source>
</evidence>
<comment type="caution">
    <text evidence="7">The sequence shown here is derived from an EMBL/GenBank/DDBJ whole genome shotgun (WGS) entry which is preliminary data.</text>
</comment>
<dbReference type="PROSITE" id="PS51387">
    <property type="entry name" value="FAD_PCMH"/>
    <property type="match status" value="1"/>
</dbReference>
<dbReference type="SUPFAM" id="SSF56176">
    <property type="entry name" value="FAD-binding/transporter-associated domain-like"/>
    <property type="match status" value="1"/>
</dbReference>
<keyword evidence="4" id="KW-0274">FAD</keyword>
<dbReference type="Gene3D" id="3.40.462.20">
    <property type="match status" value="1"/>
</dbReference>
<accession>A0A841JX75</accession>
<evidence type="ECO:0000256" key="4">
    <source>
        <dbReference type="ARBA" id="ARBA00022827"/>
    </source>
</evidence>
<dbReference type="PANTHER" id="PTHR42973">
    <property type="entry name" value="BINDING OXIDOREDUCTASE, PUTATIVE (AFU_ORTHOLOGUE AFUA_1G17690)-RELATED"/>
    <property type="match status" value="1"/>
</dbReference>
<keyword evidence="8" id="KW-1185">Reference proteome</keyword>
<keyword evidence="5" id="KW-0560">Oxidoreductase</keyword>
<dbReference type="Gene3D" id="3.30.465.10">
    <property type="match status" value="1"/>
</dbReference>
<organism evidence="7 8">
    <name type="scientific">Silvibacterium bohemicum</name>
    <dbReference type="NCBI Taxonomy" id="1577686"/>
    <lineage>
        <taxon>Bacteria</taxon>
        <taxon>Pseudomonadati</taxon>
        <taxon>Acidobacteriota</taxon>
        <taxon>Terriglobia</taxon>
        <taxon>Terriglobales</taxon>
        <taxon>Acidobacteriaceae</taxon>
        <taxon>Silvibacterium</taxon>
    </lineage>
</organism>
<dbReference type="Proteomes" id="UP000538666">
    <property type="component" value="Unassembled WGS sequence"/>
</dbReference>
<evidence type="ECO:0000256" key="5">
    <source>
        <dbReference type="ARBA" id="ARBA00023002"/>
    </source>
</evidence>
<dbReference type="GO" id="GO:0071949">
    <property type="term" value="F:FAD binding"/>
    <property type="evidence" value="ECO:0007669"/>
    <property type="project" value="InterPro"/>
</dbReference>
<dbReference type="InterPro" id="IPR050416">
    <property type="entry name" value="FAD-linked_Oxidoreductase"/>
</dbReference>
<keyword evidence="3" id="KW-0285">Flavoprotein</keyword>
<proteinExistence type="inferred from homology"/>
<protein>
    <submittedName>
        <fullName evidence="7">FAD/FMN-containing dehydrogenase</fullName>
    </submittedName>
</protein>
<dbReference type="InterPro" id="IPR016169">
    <property type="entry name" value="FAD-bd_PCMH_sub2"/>
</dbReference>
<comment type="similarity">
    <text evidence="2">Belongs to the oxygen-dependent FAD-linked oxidoreductase family.</text>
</comment>
<sequence>MSASFAPKGYVAASSVPASAIPANSIVDRHDPRFETLKRGQNLRFPATDAEAAGQIIICSSAEETASALERAVSAGLRPTIRSGGHCYEDFVANNPNGVILDLSTLNSVDADPAGGFHIAPGAVLGEAYRTLYKRYGVTLPAGTCYMVGAGGHISGGGYGLLSRLHGLTTDWLTGIDILTVDSNGKVTNRHIDAHHDPDLFRACRGAGGGNFGVITNFHFAKLPAAPSEVAHAGISFSWASMTEAKFTQLLIAFGDYWATRGLEPDTWGLFAFLSLNPGEGFNIHTQFINPDGTANDLSVLHEFFDRFAKFEPDPPETSAHGAPGKLPRINLRPWLNATLAEGGSGGGYRAKYKSAYMKQTFTPAECAAIYKYLNSPGIDAHGSFLSIDSYGGAINRPERILDTATAQRSSIMKLQWQCYWRGQDEDAGRIKFMDEFFTAVYTGPHVGAEYQGTPLGPQHEGCYMNYADVDMLRYPFWPQLFYGTGSLYPFLKQVKQRYDPNNIFHSSMSVRA</sequence>
<evidence type="ECO:0000259" key="6">
    <source>
        <dbReference type="PROSITE" id="PS51387"/>
    </source>
</evidence>
<gene>
    <name evidence="7" type="ORF">HNQ77_000542</name>
</gene>
<name>A0A841JX75_9BACT</name>
<dbReference type="AlphaFoldDB" id="A0A841JX75"/>
<reference evidence="7 8" key="1">
    <citation type="submission" date="2020-08" db="EMBL/GenBank/DDBJ databases">
        <title>Genomic Encyclopedia of Type Strains, Phase IV (KMG-IV): sequencing the most valuable type-strain genomes for metagenomic binning, comparative biology and taxonomic classification.</title>
        <authorList>
            <person name="Goeker M."/>
        </authorList>
    </citation>
    <scope>NUCLEOTIDE SEQUENCE [LARGE SCALE GENOMIC DNA]</scope>
    <source>
        <strain evidence="7 8">DSM 103733</strain>
    </source>
</reference>
<dbReference type="EMBL" id="JACHEK010000001">
    <property type="protein sequence ID" value="MBB6142604.1"/>
    <property type="molecule type" value="Genomic_DNA"/>
</dbReference>
<evidence type="ECO:0000256" key="3">
    <source>
        <dbReference type="ARBA" id="ARBA00022630"/>
    </source>
</evidence>
<dbReference type="InterPro" id="IPR016166">
    <property type="entry name" value="FAD-bd_PCMH"/>
</dbReference>
<evidence type="ECO:0000256" key="1">
    <source>
        <dbReference type="ARBA" id="ARBA00001974"/>
    </source>
</evidence>
<dbReference type="InterPro" id="IPR006094">
    <property type="entry name" value="Oxid_FAD_bind_N"/>
</dbReference>
<evidence type="ECO:0000313" key="7">
    <source>
        <dbReference type="EMBL" id="MBB6142604.1"/>
    </source>
</evidence>
<evidence type="ECO:0000256" key="2">
    <source>
        <dbReference type="ARBA" id="ARBA00005466"/>
    </source>
</evidence>
<dbReference type="RefSeq" id="WP_082125191.1">
    <property type="nucleotide sequence ID" value="NZ_JACHEK010000001.1"/>
</dbReference>
<comment type="cofactor">
    <cofactor evidence="1">
        <name>FAD</name>
        <dbReference type="ChEBI" id="CHEBI:57692"/>
    </cofactor>
</comment>
<dbReference type="GO" id="GO:0016491">
    <property type="term" value="F:oxidoreductase activity"/>
    <property type="evidence" value="ECO:0007669"/>
    <property type="project" value="UniProtKB-KW"/>
</dbReference>
<dbReference type="InterPro" id="IPR036318">
    <property type="entry name" value="FAD-bd_PCMH-like_sf"/>
</dbReference>
<dbReference type="OrthoDB" id="545125at2"/>
<dbReference type="Pfam" id="PF08031">
    <property type="entry name" value="BBE"/>
    <property type="match status" value="1"/>
</dbReference>
<dbReference type="InterPro" id="IPR012951">
    <property type="entry name" value="BBE"/>
</dbReference>